<dbReference type="Pfam" id="PF01145">
    <property type="entry name" value="Band_7"/>
    <property type="match status" value="1"/>
</dbReference>
<dbReference type="PROSITE" id="PS51257">
    <property type="entry name" value="PROKAR_LIPOPROTEIN"/>
    <property type="match status" value="1"/>
</dbReference>
<gene>
    <name evidence="4" type="ORF">FSB73_19130</name>
</gene>
<protein>
    <recommendedName>
        <fullName evidence="3">Band 7 domain-containing protein</fullName>
    </recommendedName>
</protein>
<proteinExistence type="predicted"/>
<evidence type="ECO:0000259" key="3">
    <source>
        <dbReference type="Pfam" id="PF01145"/>
    </source>
</evidence>
<comment type="subcellular location">
    <subcellularLocation>
        <location evidence="1">Membrane</location>
        <topology evidence="1">Single-pass membrane protein</topology>
    </subcellularLocation>
</comment>
<dbReference type="GO" id="GO:0016020">
    <property type="term" value="C:membrane"/>
    <property type="evidence" value="ECO:0007669"/>
    <property type="project" value="UniProtKB-SubCell"/>
</dbReference>
<reference evidence="4 5" key="1">
    <citation type="journal article" date="2017" name="Int. J. Syst. Evol. Microbiol.">
        <title>Arachidicoccus ginsenosidivorans sp. nov., with ginsenoside-converting activity isolated from ginseng cultivating soil.</title>
        <authorList>
            <person name="Siddiqi M.Z."/>
            <person name="Aslam Z."/>
            <person name="Im W.T."/>
        </authorList>
    </citation>
    <scope>NUCLEOTIDE SEQUENCE [LARGE SCALE GENOMIC DNA]</scope>
    <source>
        <strain evidence="4 5">Gsoil 809</strain>
    </source>
</reference>
<evidence type="ECO:0000256" key="2">
    <source>
        <dbReference type="SAM" id="SignalP"/>
    </source>
</evidence>
<dbReference type="Proteomes" id="UP000321291">
    <property type="component" value="Chromosome"/>
</dbReference>
<dbReference type="SUPFAM" id="SSF117892">
    <property type="entry name" value="Band 7/SPFH domain"/>
    <property type="match status" value="1"/>
</dbReference>
<name>A0A5B8VQC8_9BACT</name>
<dbReference type="EMBL" id="CP042434">
    <property type="protein sequence ID" value="QEC73453.1"/>
    <property type="molecule type" value="Genomic_DNA"/>
</dbReference>
<dbReference type="KEGG" id="agi:FSB73_19130"/>
<feature type="signal peptide" evidence="2">
    <location>
        <begin position="1"/>
        <end position="23"/>
    </location>
</feature>
<evidence type="ECO:0000313" key="5">
    <source>
        <dbReference type="Proteomes" id="UP000321291"/>
    </source>
</evidence>
<accession>A0A5B8VQC8</accession>
<dbReference type="PANTHER" id="PTHR42911:SF1">
    <property type="entry name" value="MODULATOR OF FTSH PROTEASE HFLC"/>
    <property type="match status" value="1"/>
</dbReference>
<dbReference type="Gene3D" id="3.30.479.30">
    <property type="entry name" value="Band 7 domain"/>
    <property type="match status" value="1"/>
</dbReference>
<sequence length="263" mass="29820">MTQMMKKIFVAAGAIALIFAACASCTRIDAGYEGILVNQYGSERGVSNVQIRTGRVWYNPLTQDVIEFPLFVKTVDYDPFTVNAKDGSVFTIDPTLSYAVIPGKAPYIYVKYRKNLDEITNTTMYNYVKDAFRIQMNKYTTEQLISNRQQFEDSVQFNLNKLMNSDGFKLESLTSGLIYPKSIVEAVDAKNRAVQEAMQAQNQLVKDSIDARRKVIVAEGERQANLLRQSSLTPLLIQQQFIEKWDGKTPLYGNVPTFFKKVD</sequence>
<feature type="chain" id="PRO_5022816857" description="Band 7 domain-containing protein" evidence="2">
    <location>
        <begin position="24"/>
        <end position="263"/>
    </location>
</feature>
<keyword evidence="2" id="KW-0732">Signal</keyword>
<organism evidence="4 5">
    <name type="scientific">Arachidicoccus ginsenosidivorans</name>
    <dbReference type="NCBI Taxonomy" id="496057"/>
    <lineage>
        <taxon>Bacteria</taxon>
        <taxon>Pseudomonadati</taxon>
        <taxon>Bacteroidota</taxon>
        <taxon>Chitinophagia</taxon>
        <taxon>Chitinophagales</taxon>
        <taxon>Chitinophagaceae</taxon>
        <taxon>Arachidicoccus</taxon>
    </lineage>
</organism>
<dbReference type="InterPro" id="IPR036013">
    <property type="entry name" value="Band_7/SPFH_dom_sf"/>
</dbReference>
<feature type="domain" description="Band 7" evidence="3">
    <location>
        <begin position="27"/>
        <end position="203"/>
    </location>
</feature>
<dbReference type="PANTHER" id="PTHR42911">
    <property type="entry name" value="MODULATOR OF FTSH PROTEASE HFLC"/>
    <property type="match status" value="1"/>
</dbReference>
<keyword evidence="5" id="KW-1185">Reference proteome</keyword>
<dbReference type="InterPro" id="IPR001107">
    <property type="entry name" value="Band_7"/>
</dbReference>
<evidence type="ECO:0000256" key="1">
    <source>
        <dbReference type="ARBA" id="ARBA00004167"/>
    </source>
</evidence>
<dbReference type="AlphaFoldDB" id="A0A5B8VQC8"/>
<evidence type="ECO:0000313" key="4">
    <source>
        <dbReference type="EMBL" id="QEC73453.1"/>
    </source>
</evidence>